<feature type="region of interest" description="Disordered" evidence="1">
    <location>
        <begin position="109"/>
        <end position="258"/>
    </location>
</feature>
<reference evidence="2 3" key="1">
    <citation type="submission" date="2024-06" db="EMBL/GenBank/DDBJ databases">
        <authorList>
            <person name="Kraege A."/>
            <person name="Thomma B."/>
        </authorList>
    </citation>
    <scope>NUCLEOTIDE SEQUENCE [LARGE SCALE GENOMIC DNA]</scope>
</reference>
<dbReference type="EMBL" id="CAXHTA020000020">
    <property type="protein sequence ID" value="CAL5229224.1"/>
    <property type="molecule type" value="Genomic_DNA"/>
</dbReference>
<comment type="caution">
    <text evidence="2">The sequence shown here is derived from an EMBL/GenBank/DDBJ whole genome shotgun (WGS) entry which is preliminary data.</text>
</comment>
<dbReference type="Proteomes" id="UP001497392">
    <property type="component" value="Unassembled WGS sequence"/>
</dbReference>
<gene>
    <name evidence="2" type="primary">g12508</name>
    <name evidence="2" type="ORF">VP750_LOCUS11130</name>
</gene>
<keyword evidence="3" id="KW-1185">Reference proteome</keyword>
<sequence length="258" mass="27949">MPAQIPLNGGALEMESAEARKARLKALREAAAGADEANVASAAPEEPVLKFRNYAVKDQNNIEHKTVDAAQAPEFVAPVVEPSVVQEVQGEGDDIINVAPKKANWDLRRDVGKGLEKLERRTKRALDTFASDEEDAASSHEDSEASHSDNSGSEPEAAGPVGETEQTPRQRQRVLRSSQNCEHGAPELPDREVPLSSDAQGDESDEGPLEMLGKRKRATVDYRKLNAEMFGDVESYEGEATEDEDFSPRAEARAGGES</sequence>
<evidence type="ECO:0000313" key="3">
    <source>
        <dbReference type="Proteomes" id="UP001497392"/>
    </source>
</evidence>
<name>A0ABP1GF54_9CHLO</name>
<dbReference type="PANTHER" id="PTHR31551:SF1">
    <property type="entry name" value="COILED-COIL DOMAIN-CONTAINING PROTEIN 12"/>
    <property type="match status" value="1"/>
</dbReference>
<feature type="compositionally biased region" description="Basic and acidic residues" evidence="1">
    <location>
        <begin position="246"/>
        <end position="258"/>
    </location>
</feature>
<dbReference type="PANTHER" id="PTHR31551">
    <property type="entry name" value="PRE-MRNA-SPLICING FACTOR CWF18"/>
    <property type="match status" value="1"/>
</dbReference>
<feature type="compositionally biased region" description="Basic and acidic residues" evidence="1">
    <location>
        <begin position="109"/>
        <end position="119"/>
    </location>
</feature>
<dbReference type="Pfam" id="PF08315">
    <property type="entry name" value="cwf18"/>
    <property type="match status" value="1"/>
</dbReference>
<feature type="compositionally biased region" description="Polar residues" evidence="1">
    <location>
        <begin position="164"/>
        <end position="181"/>
    </location>
</feature>
<organism evidence="2 3">
    <name type="scientific">Coccomyxa viridis</name>
    <dbReference type="NCBI Taxonomy" id="1274662"/>
    <lineage>
        <taxon>Eukaryota</taxon>
        <taxon>Viridiplantae</taxon>
        <taxon>Chlorophyta</taxon>
        <taxon>core chlorophytes</taxon>
        <taxon>Trebouxiophyceae</taxon>
        <taxon>Trebouxiophyceae incertae sedis</taxon>
        <taxon>Coccomyxaceae</taxon>
        <taxon>Coccomyxa</taxon>
    </lineage>
</organism>
<dbReference type="InterPro" id="IPR013169">
    <property type="entry name" value="mRNA_splic_Cwf18-like"/>
</dbReference>
<evidence type="ECO:0000256" key="1">
    <source>
        <dbReference type="SAM" id="MobiDB-lite"/>
    </source>
</evidence>
<proteinExistence type="predicted"/>
<feature type="compositionally biased region" description="Acidic residues" evidence="1">
    <location>
        <begin position="234"/>
        <end position="245"/>
    </location>
</feature>
<feature type="compositionally biased region" description="Basic and acidic residues" evidence="1">
    <location>
        <begin position="184"/>
        <end position="193"/>
    </location>
</feature>
<accession>A0ABP1GF54</accession>
<evidence type="ECO:0000313" key="2">
    <source>
        <dbReference type="EMBL" id="CAL5229224.1"/>
    </source>
</evidence>
<feature type="compositionally biased region" description="Basic and acidic residues" evidence="1">
    <location>
        <begin position="137"/>
        <end position="147"/>
    </location>
</feature>
<protein>
    <submittedName>
        <fullName evidence="2">G12508 protein</fullName>
    </submittedName>
</protein>